<dbReference type="SUPFAM" id="SSF51126">
    <property type="entry name" value="Pectin lyase-like"/>
    <property type="match status" value="1"/>
</dbReference>
<evidence type="ECO:0000313" key="3">
    <source>
        <dbReference type="EMBL" id="RJF94253.1"/>
    </source>
</evidence>
<dbReference type="InterPro" id="IPR012334">
    <property type="entry name" value="Pectin_lyas_fold"/>
</dbReference>
<accession>A0A418WSL9</accession>
<dbReference type="Proteomes" id="UP000286100">
    <property type="component" value="Unassembled WGS sequence"/>
</dbReference>
<evidence type="ECO:0000313" key="4">
    <source>
        <dbReference type="Proteomes" id="UP000286100"/>
    </source>
</evidence>
<keyword evidence="1" id="KW-0479">Metal-binding</keyword>
<name>A0A418WSL9_9SPHN</name>
<dbReference type="AlphaFoldDB" id="A0A418WSL9"/>
<dbReference type="EMBL" id="QYUM01000002">
    <property type="protein sequence ID" value="RJF94253.1"/>
    <property type="molecule type" value="Genomic_DNA"/>
</dbReference>
<dbReference type="PANTHER" id="PTHR42970:SF1">
    <property type="entry name" value="PECTATE LYASE C-RELATED"/>
    <property type="match status" value="1"/>
</dbReference>
<dbReference type="InterPro" id="IPR052063">
    <property type="entry name" value="Polysaccharide_Lyase_1"/>
</dbReference>
<dbReference type="InterPro" id="IPR011050">
    <property type="entry name" value="Pectin_lyase_fold/virulence"/>
</dbReference>
<proteinExistence type="predicted"/>
<dbReference type="Gene3D" id="2.160.20.10">
    <property type="entry name" value="Single-stranded right-handed beta-helix, Pectin lyase-like"/>
    <property type="match status" value="1"/>
</dbReference>
<keyword evidence="3" id="KW-0456">Lyase</keyword>
<organism evidence="3 4">
    <name type="scientific">Sphingomonas cavernae</name>
    <dbReference type="NCBI Taxonomy" id="2320861"/>
    <lineage>
        <taxon>Bacteria</taxon>
        <taxon>Pseudomonadati</taxon>
        <taxon>Pseudomonadota</taxon>
        <taxon>Alphaproteobacteria</taxon>
        <taxon>Sphingomonadales</taxon>
        <taxon>Sphingomonadaceae</taxon>
        <taxon>Sphingomonas</taxon>
    </lineage>
</organism>
<keyword evidence="4" id="KW-1185">Reference proteome</keyword>
<reference evidence="3 4" key="1">
    <citation type="submission" date="2018-09" db="EMBL/GenBank/DDBJ databases">
        <authorList>
            <person name="Zhu H."/>
        </authorList>
    </citation>
    <scope>NUCLEOTIDE SEQUENCE [LARGE SCALE GENOMIC DNA]</scope>
    <source>
        <strain evidence="3 4">K2R01-6</strain>
    </source>
</reference>
<dbReference type="PANTHER" id="PTHR42970">
    <property type="entry name" value="PECTATE LYASE C-RELATED"/>
    <property type="match status" value="1"/>
</dbReference>
<gene>
    <name evidence="3" type="ORF">D3876_04905</name>
</gene>
<dbReference type="GO" id="GO:0016829">
    <property type="term" value="F:lyase activity"/>
    <property type="evidence" value="ECO:0007669"/>
    <property type="project" value="UniProtKB-KW"/>
</dbReference>
<sequence length="432" mass="45487">MCLSACSATADGLPATSGSDAFPGAEGHGRYAAGGRSGRIIQVTTLADAGSGSLRACIDASGPRVCVFRVSGVIRFTSTRPIIRNPFITIAGQTAPGGGILLTHNGGAVGLTPLVIKNTHDVIVRHLRVRTDRRGAQRGSNDGITIEGSSNIIIDHVSASWALDENFNGYAQNDKITVSASIFAEGLTDHDKCALLSSDPTGPQRFSFIKNLCAHNGDRNPDVNFPPGSCVEVVNNVLYNGRSEFTEIWESYGGTPVSVVGNYYKAGPDTMGIAPAINRQIIASTGTARVHVSGNSFDGRMVAQSPLLAPVLVSQPPCPLTLAPLSASQAYATVLEMSGAFPRDAVDLRIVRDVGERTGRIVSAPSSLPAIAGGTPYPDSDRDGMSDNWERAKGLNVGVNDAWSDHDGNGWTNIDEFLDHAHREALRGRAVT</sequence>
<comment type="caution">
    <text evidence="3">The sequence shown here is derived from an EMBL/GenBank/DDBJ whole genome shotgun (WGS) entry which is preliminary data.</text>
</comment>
<dbReference type="OrthoDB" id="8737820at2"/>
<evidence type="ECO:0000256" key="2">
    <source>
        <dbReference type="ARBA" id="ARBA00023180"/>
    </source>
</evidence>
<keyword evidence="2" id="KW-0325">Glycoprotein</keyword>
<protein>
    <submittedName>
        <fullName evidence="3">Pectate lyase</fullName>
    </submittedName>
</protein>
<dbReference type="GO" id="GO:0046872">
    <property type="term" value="F:metal ion binding"/>
    <property type="evidence" value="ECO:0007669"/>
    <property type="project" value="UniProtKB-KW"/>
</dbReference>
<dbReference type="RefSeq" id="WP_119761053.1">
    <property type="nucleotide sequence ID" value="NZ_QYUM01000002.1"/>
</dbReference>
<evidence type="ECO:0000256" key="1">
    <source>
        <dbReference type="ARBA" id="ARBA00022723"/>
    </source>
</evidence>